<dbReference type="EMBL" id="CBTN010000064">
    <property type="protein sequence ID" value="CDH59007.1"/>
    <property type="molecule type" value="Genomic_DNA"/>
</dbReference>
<proteinExistence type="predicted"/>
<gene>
    <name evidence="1" type="ORF">LCOR_09847.1</name>
</gene>
<reference evidence="1" key="1">
    <citation type="submission" date="2013-08" db="EMBL/GenBank/DDBJ databases">
        <title>Gene expansion shapes genome architecture in the human pathogen Lichtheimia corymbifera: an evolutionary genomics analysis in the ancient terrestrial Mucorales (Mucoromycotina).</title>
        <authorList>
            <person name="Schwartze V.U."/>
            <person name="Winter S."/>
            <person name="Shelest E."/>
            <person name="Marcet-Houben M."/>
            <person name="Horn F."/>
            <person name="Wehner S."/>
            <person name="Hoffmann K."/>
            <person name="Riege K."/>
            <person name="Sammeth M."/>
            <person name="Nowrousian M."/>
            <person name="Valiante V."/>
            <person name="Linde J."/>
            <person name="Jacobsen I.D."/>
            <person name="Marz M."/>
            <person name="Brakhage A.A."/>
            <person name="Gabaldon T."/>
            <person name="Bocker S."/>
            <person name="Voigt K."/>
        </authorList>
    </citation>
    <scope>NUCLEOTIDE SEQUENCE [LARGE SCALE GENOMIC DNA]</scope>
    <source>
        <strain evidence="1">FSU 9682</strain>
    </source>
</reference>
<comment type="caution">
    <text evidence="1">The sequence shown here is derived from an EMBL/GenBank/DDBJ whole genome shotgun (WGS) entry which is preliminary data.</text>
</comment>
<protein>
    <submittedName>
        <fullName evidence="1">Uncharacterized protein</fullName>
    </submittedName>
</protein>
<accession>A0A068SB00</accession>
<dbReference type="AlphaFoldDB" id="A0A068SB00"/>
<organism evidence="1 2">
    <name type="scientific">Lichtheimia corymbifera JMRC:FSU:9682</name>
    <dbReference type="NCBI Taxonomy" id="1263082"/>
    <lineage>
        <taxon>Eukaryota</taxon>
        <taxon>Fungi</taxon>
        <taxon>Fungi incertae sedis</taxon>
        <taxon>Mucoromycota</taxon>
        <taxon>Mucoromycotina</taxon>
        <taxon>Mucoromycetes</taxon>
        <taxon>Mucorales</taxon>
        <taxon>Lichtheimiaceae</taxon>
        <taxon>Lichtheimia</taxon>
    </lineage>
</organism>
<dbReference type="VEuPathDB" id="FungiDB:LCOR_09847.1"/>
<evidence type="ECO:0000313" key="2">
    <source>
        <dbReference type="Proteomes" id="UP000027586"/>
    </source>
</evidence>
<keyword evidence="2" id="KW-1185">Reference proteome</keyword>
<sequence length="66" mass="7821">MAEAVNRLETRRGKWSLERLWKELSKQPRDKTLDENNPRTQKMVTGLRPIQQSFSCAEYLFVNIVI</sequence>
<dbReference type="Proteomes" id="UP000027586">
    <property type="component" value="Unassembled WGS sequence"/>
</dbReference>
<evidence type="ECO:0000313" key="1">
    <source>
        <dbReference type="EMBL" id="CDH59007.1"/>
    </source>
</evidence>
<name>A0A068SB00_9FUNG</name>